<feature type="transmembrane region" description="Helical" evidence="2">
    <location>
        <begin position="24"/>
        <end position="44"/>
    </location>
</feature>
<sequence length="305" mass="32301">MRRHWSLFVTASRYALIGHARNRFAMLLVVVYIPVWIALAYVTIPDRPAPFRLRATGEVLTPPGNHLTQITGALNAVTLIAGFMMFAATFTGGAFDRRLAMAGYPRHHLVLAKLSALTLVCAAVAVYATAAAGFAWSPRQPLMLAAALFCAALTYGALGVVFGSVLRREVEGMFAVLMISIIDVALQNPLSSSGSDSAVVRFLPSYGAVQASMSAAFSTAPVAKGLAIQLLWLLGAALAAFMVFRRRTRDALPPERKRRTPDRSGRGADEDGGAEANTGTGAHADAEAPARTPEPGAVTPGVRPN</sequence>
<evidence type="ECO:0000313" key="4">
    <source>
        <dbReference type="Proteomes" id="UP000189677"/>
    </source>
</evidence>
<dbReference type="Proteomes" id="UP000189677">
    <property type="component" value="Chromosome"/>
</dbReference>
<keyword evidence="2" id="KW-1133">Transmembrane helix</keyword>
<dbReference type="EMBL" id="CP018047">
    <property type="protein sequence ID" value="AQU70609.1"/>
    <property type="molecule type" value="Genomic_DNA"/>
</dbReference>
<evidence type="ECO:0000256" key="2">
    <source>
        <dbReference type="SAM" id="Phobius"/>
    </source>
</evidence>
<proteinExistence type="predicted"/>
<keyword evidence="2" id="KW-0812">Transmembrane</keyword>
<evidence type="ECO:0000256" key="1">
    <source>
        <dbReference type="SAM" id="MobiDB-lite"/>
    </source>
</evidence>
<accession>A0A1U9R2P6</accession>
<dbReference type="KEGG" id="snw:BBN63_02795"/>
<feature type="compositionally biased region" description="Basic and acidic residues" evidence="1">
    <location>
        <begin position="252"/>
        <end position="269"/>
    </location>
</feature>
<dbReference type="OrthoDB" id="3690421at2"/>
<feature type="transmembrane region" description="Helical" evidence="2">
    <location>
        <begin position="226"/>
        <end position="244"/>
    </location>
</feature>
<name>A0A1U9R2P6_STRNV</name>
<feature type="transmembrane region" description="Helical" evidence="2">
    <location>
        <begin position="116"/>
        <end position="136"/>
    </location>
</feature>
<feature type="transmembrane region" description="Helical" evidence="2">
    <location>
        <begin position="73"/>
        <end position="95"/>
    </location>
</feature>
<reference evidence="3 4" key="1">
    <citation type="submission" date="2016-11" db="EMBL/GenBank/DDBJ databases">
        <title>Complete genome sequence of Streptomyces niveus SCSIO 3406.</title>
        <authorList>
            <person name="Zhu Q."/>
            <person name="Cheng W."/>
            <person name="Song Y."/>
            <person name="Li Q."/>
            <person name="Ju J."/>
        </authorList>
    </citation>
    <scope>NUCLEOTIDE SEQUENCE [LARGE SCALE GENOMIC DNA]</scope>
    <source>
        <strain evidence="3 4">SCSIO 3406</strain>
    </source>
</reference>
<organism evidence="3 4">
    <name type="scientific">Streptomyces niveus</name>
    <name type="common">Streptomyces spheroides</name>
    <dbReference type="NCBI Taxonomy" id="193462"/>
    <lineage>
        <taxon>Bacteria</taxon>
        <taxon>Bacillati</taxon>
        <taxon>Actinomycetota</taxon>
        <taxon>Actinomycetes</taxon>
        <taxon>Kitasatosporales</taxon>
        <taxon>Streptomycetaceae</taxon>
        <taxon>Streptomyces</taxon>
    </lineage>
</organism>
<evidence type="ECO:0000313" key="3">
    <source>
        <dbReference type="EMBL" id="AQU70609.1"/>
    </source>
</evidence>
<gene>
    <name evidence="3" type="ORF">BBN63_02795</name>
</gene>
<protein>
    <submittedName>
        <fullName evidence="3">Uncharacterized protein</fullName>
    </submittedName>
</protein>
<keyword evidence="2" id="KW-0472">Membrane</keyword>
<feature type="transmembrane region" description="Helical" evidence="2">
    <location>
        <begin position="173"/>
        <end position="190"/>
    </location>
</feature>
<feature type="region of interest" description="Disordered" evidence="1">
    <location>
        <begin position="252"/>
        <end position="305"/>
    </location>
</feature>
<dbReference type="AlphaFoldDB" id="A0A1U9R2P6"/>
<keyword evidence="4" id="KW-1185">Reference proteome</keyword>
<dbReference type="RefSeq" id="WP_078079298.1">
    <property type="nucleotide sequence ID" value="NZ_CP018047.1"/>
</dbReference>
<feature type="transmembrane region" description="Helical" evidence="2">
    <location>
        <begin position="142"/>
        <end position="166"/>
    </location>
</feature>